<dbReference type="InParanoid" id="A0A251TDS4"/>
<reference evidence="1" key="3">
    <citation type="submission" date="2020-06" db="EMBL/GenBank/DDBJ databases">
        <title>Helianthus annuus Genome sequencing and assembly Release 2.</title>
        <authorList>
            <person name="Gouzy J."/>
            <person name="Langlade N."/>
            <person name="Munos S."/>
        </authorList>
    </citation>
    <scope>NUCLEOTIDE SEQUENCE</scope>
    <source>
        <tissue evidence="1">Leaves</tissue>
    </source>
</reference>
<dbReference type="Proteomes" id="UP000215914">
    <property type="component" value="Chromosome 11"/>
</dbReference>
<reference evidence="1 3" key="1">
    <citation type="journal article" date="2017" name="Nature">
        <title>The sunflower genome provides insights into oil metabolism, flowering and Asterid evolution.</title>
        <authorList>
            <person name="Badouin H."/>
            <person name="Gouzy J."/>
            <person name="Grassa C.J."/>
            <person name="Murat F."/>
            <person name="Staton S.E."/>
            <person name="Cottret L."/>
            <person name="Lelandais-Briere C."/>
            <person name="Owens G.L."/>
            <person name="Carrere S."/>
            <person name="Mayjonade B."/>
            <person name="Legrand L."/>
            <person name="Gill N."/>
            <person name="Kane N.C."/>
            <person name="Bowers J.E."/>
            <person name="Hubner S."/>
            <person name="Bellec A."/>
            <person name="Berard A."/>
            <person name="Berges H."/>
            <person name="Blanchet N."/>
            <person name="Boniface M.C."/>
            <person name="Brunel D."/>
            <person name="Catrice O."/>
            <person name="Chaidir N."/>
            <person name="Claudel C."/>
            <person name="Donnadieu C."/>
            <person name="Faraut T."/>
            <person name="Fievet G."/>
            <person name="Helmstetter N."/>
            <person name="King M."/>
            <person name="Knapp S.J."/>
            <person name="Lai Z."/>
            <person name="Le Paslier M.C."/>
            <person name="Lippi Y."/>
            <person name="Lorenzon L."/>
            <person name="Mandel J.R."/>
            <person name="Marage G."/>
            <person name="Marchand G."/>
            <person name="Marquand E."/>
            <person name="Bret-Mestries E."/>
            <person name="Morien E."/>
            <person name="Nambeesan S."/>
            <person name="Nguyen T."/>
            <person name="Pegot-Espagnet P."/>
            <person name="Pouilly N."/>
            <person name="Raftis F."/>
            <person name="Sallet E."/>
            <person name="Schiex T."/>
            <person name="Thomas J."/>
            <person name="Vandecasteele C."/>
            <person name="Vares D."/>
            <person name="Vear F."/>
            <person name="Vautrin S."/>
            <person name="Crespi M."/>
            <person name="Mangin B."/>
            <person name="Burke J.M."/>
            <person name="Salse J."/>
            <person name="Munos S."/>
            <person name="Vincourt P."/>
            <person name="Rieseberg L.H."/>
            <person name="Langlade N.B."/>
        </authorList>
    </citation>
    <scope>NUCLEOTIDE SEQUENCE [LARGE SCALE GENOMIC DNA]</scope>
    <source>
        <strain evidence="3">cv. SF193</strain>
        <tissue evidence="1">Leaves</tissue>
    </source>
</reference>
<name>A0A251TDS4_HELAN</name>
<evidence type="ECO:0000313" key="3">
    <source>
        <dbReference type="Proteomes" id="UP000215914"/>
    </source>
</evidence>
<protein>
    <submittedName>
        <fullName evidence="2">Uncharacterized protein</fullName>
    </submittedName>
</protein>
<reference evidence="2" key="2">
    <citation type="submission" date="2017-02" db="EMBL/GenBank/DDBJ databases">
        <title>Sunflower complete genome.</title>
        <authorList>
            <person name="Langlade N."/>
            <person name="Munos S."/>
        </authorList>
    </citation>
    <scope>NUCLEOTIDE SEQUENCE [LARGE SCALE GENOMIC DNA]</scope>
    <source>
        <tissue evidence="2">Leaves</tissue>
    </source>
</reference>
<evidence type="ECO:0000313" key="1">
    <source>
        <dbReference type="EMBL" id="KAF5782497.1"/>
    </source>
</evidence>
<dbReference type="EMBL" id="CM007900">
    <property type="protein sequence ID" value="OTG08736.1"/>
    <property type="molecule type" value="Genomic_DNA"/>
</dbReference>
<dbReference type="EMBL" id="MNCJ02000326">
    <property type="protein sequence ID" value="KAF5782497.1"/>
    <property type="molecule type" value="Genomic_DNA"/>
</dbReference>
<sequence>MKERKTRAFTSTSSIWFHSATPHIYIYITCIYTSLLCLHTHTHTHTHLYFLHQLLSTFISPDLIHFIIYNKIQLQYICYCSVYLQISLNFSTSFFEYILKFFAVEVRVDSKSTRNDYCISFTISGASYRIGDFWR</sequence>
<dbReference type="Gramene" id="mRNA:HanXRQr2_Chr11g0496541">
    <property type="protein sequence ID" value="mRNA:HanXRQr2_Chr11g0496541"/>
    <property type="gene ID" value="HanXRQr2_Chr11g0496541"/>
</dbReference>
<gene>
    <name evidence="2" type="ORF">HannXRQ_Chr11g0345051</name>
    <name evidence="1" type="ORF">HanXRQr2_Chr11g0496541</name>
</gene>
<dbReference type="AlphaFoldDB" id="A0A251TDS4"/>
<evidence type="ECO:0000313" key="2">
    <source>
        <dbReference type="EMBL" id="OTG08736.1"/>
    </source>
</evidence>
<proteinExistence type="predicted"/>
<accession>A0A251TDS4</accession>
<keyword evidence="3" id="KW-1185">Reference proteome</keyword>
<organism evidence="2 3">
    <name type="scientific">Helianthus annuus</name>
    <name type="common">Common sunflower</name>
    <dbReference type="NCBI Taxonomy" id="4232"/>
    <lineage>
        <taxon>Eukaryota</taxon>
        <taxon>Viridiplantae</taxon>
        <taxon>Streptophyta</taxon>
        <taxon>Embryophyta</taxon>
        <taxon>Tracheophyta</taxon>
        <taxon>Spermatophyta</taxon>
        <taxon>Magnoliopsida</taxon>
        <taxon>eudicotyledons</taxon>
        <taxon>Gunneridae</taxon>
        <taxon>Pentapetalae</taxon>
        <taxon>asterids</taxon>
        <taxon>campanulids</taxon>
        <taxon>Asterales</taxon>
        <taxon>Asteraceae</taxon>
        <taxon>Asteroideae</taxon>
        <taxon>Heliantheae alliance</taxon>
        <taxon>Heliantheae</taxon>
        <taxon>Helianthus</taxon>
    </lineage>
</organism>